<dbReference type="Pfam" id="PF05620">
    <property type="entry name" value="TMEM208_SND2"/>
    <property type="match status" value="1"/>
</dbReference>
<dbReference type="EMBL" id="HBUF01242476">
    <property type="protein sequence ID" value="CAG6677393.1"/>
    <property type="molecule type" value="Transcribed_RNA"/>
</dbReference>
<comment type="similarity">
    <text evidence="2">Belongs to the TMEM208 family.</text>
</comment>
<dbReference type="PANTHER" id="PTHR13505">
    <property type="entry name" value="TRANSMEMBRANE PROTEIN 208"/>
    <property type="match status" value="1"/>
</dbReference>
<evidence type="ECO:0000256" key="6">
    <source>
        <dbReference type="ARBA" id="ARBA00022989"/>
    </source>
</evidence>
<keyword evidence="7 9" id="KW-0472">Membrane</keyword>
<name>A0A8D8SWR6_9HEMI</name>
<dbReference type="EMBL" id="HBUF01242479">
    <property type="protein sequence ID" value="CAG6677396.1"/>
    <property type="molecule type" value="Transcribed_RNA"/>
</dbReference>
<protein>
    <recommendedName>
        <fullName evidence="3">Transmembrane protein 208</fullName>
    </recommendedName>
</protein>
<dbReference type="EMBL" id="HBUF01656626">
    <property type="protein sequence ID" value="CAG6787902.1"/>
    <property type="molecule type" value="Transcribed_RNA"/>
</dbReference>
<feature type="region of interest" description="Disordered" evidence="8">
    <location>
        <begin position="153"/>
        <end position="173"/>
    </location>
</feature>
<comment type="subcellular location">
    <subcellularLocation>
        <location evidence="1">Endoplasmic reticulum membrane</location>
        <topology evidence="1">Multi-pass membrane protein</topology>
    </subcellularLocation>
</comment>
<dbReference type="PANTHER" id="PTHR13505:SF7">
    <property type="entry name" value="TRANSMEMBRANE PROTEIN 208"/>
    <property type="match status" value="1"/>
</dbReference>
<dbReference type="EMBL" id="HBUF01345462">
    <property type="protein sequence ID" value="CAG6708902.1"/>
    <property type="molecule type" value="Transcribed_RNA"/>
</dbReference>
<sequence length="173" mass="19526">MAPQKGKTGTKGQKQIVEENAATLSFYRNMAYGANGVYFVVMAIIGSSWSVGSGFILLLALCSYIASYHFMKYMSTPKYGPDEKTLLDSGSDLNMEGGLGEHAKDLIILTAISQICSLYSNYFWLLWALAPLRGFYLVWVNFLGPWFFQSPPEQPEMTDKKQKKMERKMKRMG</sequence>
<dbReference type="GO" id="GO:0005773">
    <property type="term" value="C:vacuole"/>
    <property type="evidence" value="ECO:0007669"/>
    <property type="project" value="GOC"/>
</dbReference>
<dbReference type="EMBL" id="HBUF01242478">
    <property type="protein sequence ID" value="CAG6677395.1"/>
    <property type="molecule type" value="Transcribed_RNA"/>
</dbReference>
<keyword evidence="6 9" id="KW-1133">Transmembrane helix</keyword>
<reference evidence="10" key="1">
    <citation type="submission" date="2021-05" db="EMBL/GenBank/DDBJ databases">
        <authorList>
            <person name="Alioto T."/>
            <person name="Alioto T."/>
            <person name="Gomez Garrido J."/>
        </authorList>
    </citation>
    <scope>NUCLEOTIDE SEQUENCE</scope>
</reference>
<evidence type="ECO:0000256" key="3">
    <source>
        <dbReference type="ARBA" id="ARBA00015033"/>
    </source>
</evidence>
<evidence type="ECO:0000313" key="10">
    <source>
        <dbReference type="EMBL" id="CAG6677395.1"/>
    </source>
</evidence>
<keyword evidence="5" id="KW-0256">Endoplasmic reticulum</keyword>
<dbReference type="EMBL" id="HBUF01345461">
    <property type="protein sequence ID" value="CAG6708901.1"/>
    <property type="molecule type" value="Transcribed_RNA"/>
</dbReference>
<keyword evidence="4 9" id="KW-0812">Transmembrane</keyword>
<dbReference type="EMBL" id="HBUF01345459">
    <property type="protein sequence ID" value="CAG6708899.1"/>
    <property type="molecule type" value="Transcribed_RNA"/>
</dbReference>
<accession>A0A8D8SWR6</accession>
<dbReference type="EMBL" id="HBUF01345460">
    <property type="protein sequence ID" value="CAG6708900.1"/>
    <property type="molecule type" value="Transcribed_RNA"/>
</dbReference>
<organism evidence="10">
    <name type="scientific">Cacopsylla melanoneura</name>
    <dbReference type="NCBI Taxonomy" id="428564"/>
    <lineage>
        <taxon>Eukaryota</taxon>
        <taxon>Metazoa</taxon>
        <taxon>Ecdysozoa</taxon>
        <taxon>Arthropoda</taxon>
        <taxon>Hexapoda</taxon>
        <taxon>Insecta</taxon>
        <taxon>Pterygota</taxon>
        <taxon>Neoptera</taxon>
        <taxon>Paraneoptera</taxon>
        <taxon>Hemiptera</taxon>
        <taxon>Sternorrhyncha</taxon>
        <taxon>Psylloidea</taxon>
        <taxon>Psyllidae</taxon>
        <taxon>Psyllinae</taxon>
        <taxon>Cacopsylla</taxon>
    </lineage>
</organism>
<evidence type="ECO:0000256" key="4">
    <source>
        <dbReference type="ARBA" id="ARBA00022692"/>
    </source>
</evidence>
<evidence type="ECO:0000256" key="9">
    <source>
        <dbReference type="SAM" id="Phobius"/>
    </source>
</evidence>
<dbReference type="AlphaFoldDB" id="A0A8D8SWR6"/>
<evidence type="ECO:0000256" key="2">
    <source>
        <dbReference type="ARBA" id="ARBA00009950"/>
    </source>
</evidence>
<dbReference type="EMBL" id="HBUF01345458">
    <property type="protein sequence ID" value="CAG6708898.1"/>
    <property type="molecule type" value="Transcribed_RNA"/>
</dbReference>
<evidence type="ECO:0000256" key="8">
    <source>
        <dbReference type="SAM" id="MobiDB-lite"/>
    </source>
</evidence>
<dbReference type="GO" id="GO:0005789">
    <property type="term" value="C:endoplasmic reticulum membrane"/>
    <property type="evidence" value="ECO:0007669"/>
    <property type="project" value="UniProtKB-SubCell"/>
</dbReference>
<dbReference type="EMBL" id="HBUF01656625">
    <property type="protein sequence ID" value="CAG6787901.1"/>
    <property type="molecule type" value="Transcribed_RNA"/>
</dbReference>
<proteinExistence type="inferred from homology"/>
<dbReference type="InterPro" id="IPR008506">
    <property type="entry name" value="SND2/TMEM208"/>
</dbReference>
<dbReference type="GO" id="GO:0006624">
    <property type="term" value="P:vacuolar protein processing"/>
    <property type="evidence" value="ECO:0007669"/>
    <property type="project" value="TreeGrafter"/>
</dbReference>
<dbReference type="EMBL" id="HBUF01242477">
    <property type="protein sequence ID" value="CAG6677394.1"/>
    <property type="molecule type" value="Transcribed_RNA"/>
</dbReference>
<feature type="transmembrane region" description="Helical" evidence="9">
    <location>
        <begin position="37"/>
        <end position="66"/>
    </location>
</feature>
<evidence type="ECO:0000256" key="1">
    <source>
        <dbReference type="ARBA" id="ARBA00004477"/>
    </source>
</evidence>
<evidence type="ECO:0000256" key="7">
    <source>
        <dbReference type="ARBA" id="ARBA00023136"/>
    </source>
</evidence>
<feature type="compositionally biased region" description="Basic residues" evidence="8">
    <location>
        <begin position="161"/>
        <end position="173"/>
    </location>
</feature>
<evidence type="ECO:0000256" key="5">
    <source>
        <dbReference type="ARBA" id="ARBA00022824"/>
    </source>
</evidence>